<accession>A0A401J2G0</accession>
<dbReference type="EMBL" id="BBQY01000006">
    <property type="protein sequence ID" value="GBH30808.1"/>
    <property type="molecule type" value="Genomic_DNA"/>
</dbReference>
<dbReference type="InterPro" id="IPR003793">
    <property type="entry name" value="UPF0166"/>
</dbReference>
<sequence>MPRQQRPEREDKKMNEQAKLLRIYTDEAAYFGDRKVFEVVATRARDAKVAGVTVLQALVGFGRSAHVHRRHVLEDDQSLVIEIVDEDARLRAFVASLADVTGIGLMTLEVVEIVGGEAASFAPSDTPGEAQ</sequence>
<comment type="caution">
    <text evidence="2">The sequence shown here is derived from an EMBL/GenBank/DDBJ whole genome shotgun (WGS) entry which is preliminary data.</text>
</comment>
<dbReference type="Proteomes" id="UP000290975">
    <property type="component" value="Unassembled WGS sequence"/>
</dbReference>
<dbReference type="SUPFAM" id="SSF54913">
    <property type="entry name" value="GlnB-like"/>
    <property type="match status" value="1"/>
</dbReference>
<dbReference type="InterPro" id="IPR011322">
    <property type="entry name" value="N-reg_PII-like_a/b"/>
</dbReference>
<dbReference type="AlphaFoldDB" id="A0A401J2G0"/>
<comment type="similarity">
    <text evidence="1">Belongs to the UPF0166 family.</text>
</comment>
<dbReference type="PANTHER" id="PTHR35983">
    <property type="entry name" value="UPF0166 PROTEIN TM_0021"/>
    <property type="match status" value="1"/>
</dbReference>
<evidence type="ECO:0000313" key="2">
    <source>
        <dbReference type="EMBL" id="GBH30808.1"/>
    </source>
</evidence>
<evidence type="ECO:0000313" key="3">
    <source>
        <dbReference type="Proteomes" id="UP000290975"/>
    </source>
</evidence>
<dbReference type="InterPro" id="IPR015867">
    <property type="entry name" value="N-reg_PII/ATP_PRibTrfase_C"/>
</dbReference>
<protein>
    <submittedName>
        <fullName evidence="2">Uncharacterized protein</fullName>
    </submittedName>
</protein>
<proteinExistence type="inferred from homology"/>
<reference evidence="2 3" key="1">
    <citation type="submission" date="2014-12" db="EMBL/GenBank/DDBJ databases">
        <title>Whole genome sequencing of Sphingobium xenophagum OW59.</title>
        <authorList>
            <person name="Ohta Y."/>
            <person name="Nishi S."/>
            <person name="Hatada Y."/>
        </authorList>
    </citation>
    <scope>NUCLEOTIDE SEQUENCE [LARGE SCALE GENOMIC DNA]</scope>
    <source>
        <strain evidence="2 3">OW59</strain>
    </source>
</reference>
<organism evidence="2 3">
    <name type="scientific">Sphingobium xenophagum</name>
    <dbReference type="NCBI Taxonomy" id="121428"/>
    <lineage>
        <taxon>Bacteria</taxon>
        <taxon>Pseudomonadati</taxon>
        <taxon>Pseudomonadota</taxon>
        <taxon>Alphaproteobacteria</taxon>
        <taxon>Sphingomonadales</taxon>
        <taxon>Sphingomonadaceae</taxon>
        <taxon>Sphingobium</taxon>
    </lineage>
</organism>
<dbReference type="Gene3D" id="3.30.70.120">
    <property type="match status" value="1"/>
</dbReference>
<name>A0A401J2G0_SPHXE</name>
<keyword evidence="3" id="KW-1185">Reference proteome</keyword>
<dbReference type="Pfam" id="PF02641">
    <property type="entry name" value="DUF190"/>
    <property type="match status" value="1"/>
</dbReference>
<gene>
    <name evidence="2" type="ORF">MBESOW_P2063</name>
</gene>
<evidence type="ECO:0000256" key="1">
    <source>
        <dbReference type="ARBA" id="ARBA00010554"/>
    </source>
</evidence>
<dbReference type="PANTHER" id="PTHR35983:SF1">
    <property type="entry name" value="UPF0166 PROTEIN TM_0021"/>
    <property type="match status" value="1"/>
</dbReference>